<dbReference type="EMBL" id="QGGH01000002">
    <property type="protein sequence ID" value="PWJ92935.1"/>
    <property type="molecule type" value="Genomic_DNA"/>
</dbReference>
<dbReference type="NCBIfam" id="NF033788">
    <property type="entry name" value="HTH_metalloreg"/>
    <property type="match status" value="1"/>
</dbReference>
<dbReference type="SUPFAM" id="SSF46785">
    <property type="entry name" value="Winged helix' DNA-binding domain"/>
    <property type="match status" value="1"/>
</dbReference>
<reference evidence="5 6" key="1">
    <citation type="submission" date="2018-05" db="EMBL/GenBank/DDBJ databases">
        <title>Genomic Encyclopedia of Type Strains, Phase IV (KMG-IV): sequencing the most valuable type-strain genomes for metagenomic binning, comparative biology and taxonomic classification.</title>
        <authorList>
            <person name="Goeker M."/>
        </authorList>
    </citation>
    <scope>NUCLEOTIDE SEQUENCE [LARGE SCALE GENOMIC DNA]</scope>
    <source>
        <strain evidence="5 6">DSM 2626</strain>
    </source>
</reference>
<dbReference type="GeneID" id="61051747"/>
<accession>A0A8E2WHH2</accession>
<dbReference type="InterPro" id="IPR036388">
    <property type="entry name" value="WH-like_DNA-bd_sf"/>
</dbReference>
<dbReference type="PRINTS" id="PR00778">
    <property type="entry name" value="HTHARSR"/>
</dbReference>
<dbReference type="GO" id="GO:0003677">
    <property type="term" value="F:DNA binding"/>
    <property type="evidence" value="ECO:0007669"/>
    <property type="project" value="UniProtKB-KW"/>
</dbReference>
<dbReference type="InterPro" id="IPR001845">
    <property type="entry name" value="HTH_ArsR_DNA-bd_dom"/>
</dbReference>
<gene>
    <name evidence="5" type="ORF">C8D77_102712</name>
</gene>
<dbReference type="AlphaFoldDB" id="A0A8E2WHH2"/>
<dbReference type="Proteomes" id="UP000245631">
    <property type="component" value="Unassembled WGS sequence"/>
</dbReference>
<dbReference type="PANTHER" id="PTHR33154">
    <property type="entry name" value="TRANSCRIPTIONAL REGULATOR, ARSR FAMILY"/>
    <property type="match status" value="1"/>
</dbReference>
<sequence>MTESPFESAGHCRLPEDVVSDSRAIAARMAALSHPARIEIIKHLSANNSCCCREVVDRFDLAQSTVSQHLKILVEAGLVRFEPDRQRSRYEVDRAALADVSASVAALVNSCCSGR</sequence>
<dbReference type="InterPro" id="IPR051081">
    <property type="entry name" value="HTH_MetalResp_TranReg"/>
</dbReference>
<evidence type="ECO:0000256" key="3">
    <source>
        <dbReference type="ARBA" id="ARBA00023163"/>
    </source>
</evidence>
<evidence type="ECO:0000313" key="6">
    <source>
        <dbReference type="Proteomes" id="UP000245631"/>
    </source>
</evidence>
<evidence type="ECO:0000256" key="1">
    <source>
        <dbReference type="ARBA" id="ARBA00023015"/>
    </source>
</evidence>
<dbReference type="PROSITE" id="PS50987">
    <property type="entry name" value="HTH_ARSR_2"/>
    <property type="match status" value="1"/>
</dbReference>
<dbReference type="CDD" id="cd00090">
    <property type="entry name" value="HTH_ARSR"/>
    <property type="match status" value="1"/>
</dbReference>
<evidence type="ECO:0000313" key="5">
    <source>
        <dbReference type="EMBL" id="PWJ92935.1"/>
    </source>
</evidence>
<dbReference type="InterPro" id="IPR036390">
    <property type="entry name" value="WH_DNA-bd_sf"/>
</dbReference>
<dbReference type="Gene3D" id="1.10.10.10">
    <property type="entry name" value="Winged helix-like DNA-binding domain superfamily/Winged helix DNA-binding domain"/>
    <property type="match status" value="1"/>
</dbReference>
<feature type="domain" description="HTH arsR-type" evidence="4">
    <location>
        <begin position="14"/>
        <end position="112"/>
    </location>
</feature>
<comment type="caution">
    <text evidence="5">The sequence shown here is derived from an EMBL/GenBank/DDBJ whole genome shotgun (WGS) entry which is preliminary data.</text>
</comment>
<dbReference type="PANTHER" id="PTHR33154:SF15">
    <property type="entry name" value="REGULATORY PROTEIN ARSR"/>
    <property type="match status" value="1"/>
</dbReference>
<organism evidence="5 6">
    <name type="scientific">Rhizobium loti</name>
    <name type="common">Mesorhizobium loti</name>
    <dbReference type="NCBI Taxonomy" id="381"/>
    <lineage>
        <taxon>Bacteria</taxon>
        <taxon>Pseudomonadati</taxon>
        <taxon>Pseudomonadota</taxon>
        <taxon>Alphaproteobacteria</taxon>
        <taxon>Hyphomicrobiales</taxon>
        <taxon>Phyllobacteriaceae</taxon>
        <taxon>Mesorhizobium</taxon>
    </lineage>
</organism>
<proteinExistence type="predicted"/>
<protein>
    <submittedName>
        <fullName evidence="5">ArsR family transcriptional regulator</fullName>
    </submittedName>
</protein>
<name>A0A8E2WHH2_RHILI</name>
<dbReference type="InterPro" id="IPR011991">
    <property type="entry name" value="ArsR-like_HTH"/>
</dbReference>
<evidence type="ECO:0000259" key="4">
    <source>
        <dbReference type="PROSITE" id="PS50987"/>
    </source>
</evidence>
<keyword evidence="2" id="KW-0238">DNA-binding</keyword>
<dbReference type="GO" id="GO:0003700">
    <property type="term" value="F:DNA-binding transcription factor activity"/>
    <property type="evidence" value="ECO:0007669"/>
    <property type="project" value="InterPro"/>
</dbReference>
<dbReference type="SMART" id="SM00418">
    <property type="entry name" value="HTH_ARSR"/>
    <property type="match status" value="1"/>
</dbReference>
<dbReference type="Pfam" id="PF01022">
    <property type="entry name" value="HTH_5"/>
    <property type="match status" value="1"/>
</dbReference>
<keyword evidence="1" id="KW-0805">Transcription regulation</keyword>
<dbReference type="RefSeq" id="WP_109662769.1">
    <property type="nucleotide sequence ID" value="NZ_QGGH01000002.1"/>
</dbReference>
<evidence type="ECO:0000256" key="2">
    <source>
        <dbReference type="ARBA" id="ARBA00023125"/>
    </source>
</evidence>
<keyword evidence="3" id="KW-0804">Transcription</keyword>